<reference evidence="1" key="2">
    <citation type="journal article" date="2015" name="Fish Shellfish Immunol.">
        <title>Early steps in the European eel (Anguilla anguilla)-Vibrio vulnificus interaction in the gills: Role of the RtxA13 toxin.</title>
        <authorList>
            <person name="Callol A."/>
            <person name="Pajuelo D."/>
            <person name="Ebbesson L."/>
            <person name="Teles M."/>
            <person name="MacKenzie S."/>
            <person name="Amaro C."/>
        </authorList>
    </citation>
    <scope>NUCLEOTIDE SEQUENCE</scope>
</reference>
<protein>
    <submittedName>
        <fullName evidence="1">Uncharacterized protein</fullName>
    </submittedName>
</protein>
<reference evidence="1" key="1">
    <citation type="submission" date="2014-11" db="EMBL/GenBank/DDBJ databases">
        <authorList>
            <person name="Amaro Gonzalez C."/>
        </authorList>
    </citation>
    <scope>NUCLEOTIDE SEQUENCE</scope>
</reference>
<dbReference type="EMBL" id="GBXM01083267">
    <property type="protein sequence ID" value="JAH25310.1"/>
    <property type="molecule type" value="Transcribed_RNA"/>
</dbReference>
<sequence length="58" mass="6543">MSVMNIFGGGGRDHSSKQNFPRSFGLHLQTALFNTNHTFVIGFKSRAQKCHCKTIIFQ</sequence>
<dbReference type="AlphaFoldDB" id="A0A0E9RA28"/>
<evidence type="ECO:0000313" key="1">
    <source>
        <dbReference type="EMBL" id="JAH25310.1"/>
    </source>
</evidence>
<organism evidence="1">
    <name type="scientific">Anguilla anguilla</name>
    <name type="common">European freshwater eel</name>
    <name type="synonym">Muraena anguilla</name>
    <dbReference type="NCBI Taxonomy" id="7936"/>
    <lineage>
        <taxon>Eukaryota</taxon>
        <taxon>Metazoa</taxon>
        <taxon>Chordata</taxon>
        <taxon>Craniata</taxon>
        <taxon>Vertebrata</taxon>
        <taxon>Euteleostomi</taxon>
        <taxon>Actinopterygii</taxon>
        <taxon>Neopterygii</taxon>
        <taxon>Teleostei</taxon>
        <taxon>Anguilliformes</taxon>
        <taxon>Anguillidae</taxon>
        <taxon>Anguilla</taxon>
    </lineage>
</organism>
<name>A0A0E9RA28_ANGAN</name>
<proteinExistence type="predicted"/>
<accession>A0A0E9RA28</accession>